<keyword evidence="4" id="KW-1185">Reference proteome</keyword>
<feature type="domain" description="SLH" evidence="2">
    <location>
        <begin position="26"/>
        <end position="88"/>
    </location>
</feature>
<dbReference type="Pfam" id="PF00395">
    <property type="entry name" value="SLH"/>
    <property type="match status" value="2"/>
</dbReference>
<dbReference type="HOGENOM" id="CLU_011985_0_0_9"/>
<dbReference type="PROSITE" id="PS51272">
    <property type="entry name" value="SLH"/>
    <property type="match status" value="2"/>
</dbReference>
<evidence type="ECO:0000259" key="2">
    <source>
        <dbReference type="PROSITE" id="PS51272"/>
    </source>
</evidence>
<sequence>MKRKTAILLSFIFLLNIMMPLTLAQGQNLNYSDINKHWAKGEILEVSALDYMEGSGEKFYPNRNLNYGEILTIAIRALGKEGEAQKLEPKNHLKGIYQLAYDLELIGGEDKDQLIPSPNTKVTREEAANILGRALGLEPPLGHDIKEAKKFKDYNKIADHRLPYVELILQKGYMKGRNANILDPKGYITRGEFAKILSNANDDLIQHRNITKKVGQVSNIELENITIYNTDGTSNIIGYKGENTFPVQKDKKIYKADIIKFGDFITYYIGANGKVLYGEINTKKESTLEGTIREINLKDREITVWDFNNRHHRFKLDPYIDMDELYFEQEVTITTKGGQVIKITAFNHIDPERDGYIIPGSRFRVGTLLSISKDEIQIQTQNGRERFQIDPMYTTIYRRNQRIELFQVKEGDRVLLTFDDIYSPQVGEIKVEDEEKHIGGLIKGKIQLVDERNKEILISEPYELYQGQWVPSSKSNQKIKLGTGSIYEGGRKTTLQSLNKRKGEEAYIAYENSYGTMNISKMLLKSGSSMEYKNKIQDIDYGTGQMVVDTNSFNYHEGTIVIKDNRLVDPLNLNLNQNIYLVSDYRYGSRGASVISIEDSGIIDDRIDGTRLWVYKGKIEDILDYRLTLGRYNYRMDKEVLTSSGFKSNSGSEEFTLTLDTLIYDSQLEKLIPTKSFLDSRYIDLIDIKDRDLRNRIEREYYKNKPAYLIAKETPDGKEVLAINLIPQDLNNYNQTVTLDHSAVGEIGEINIDENTLTLTKTRTYNNLTGRWDYGKDEELNLNKAVILVNDKPLNPDELYKLRKGSQAYIVKHNDSSINIPYILLIEN</sequence>
<gene>
    <name evidence="3" type="ORF">CUESP1_0846</name>
</gene>
<dbReference type="Proteomes" id="UP000245423">
    <property type="component" value="Chromosome 1"/>
</dbReference>
<accession>M1Z5D1</accession>
<feature type="domain" description="SLH" evidence="2">
    <location>
        <begin position="148"/>
        <end position="211"/>
    </location>
</feature>
<feature type="signal peptide" evidence="1">
    <location>
        <begin position="1"/>
        <end position="24"/>
    </location>
</feature>
<protein>
    <submittedName>
        <fullName evidence="3">Putative S-layer domain protein</fullName>
    </submittedName>
</protein>
<organism evidence="3 4">
    <name type="scientific">[Clostridium] ultunense Esp</name>
    <dbReference type="NCBI Taxonomy" id="1288971"/>
    <lineage>
        <taxon>Bacteria</taxon>
        <taxon>Bacillati</taxon>
        <taxon>Bacillota</taxon>
        <taxon>Tissierellia</taxon>
        <taxon>Tissierellales</taxon>
        <taxon>Tepidimicrobiaceae</taxon>
        <taxon>Schnuerera</taxon>
    </lineage>
</organism>
<evidence type="ECO:0000313" key="3">
    <source>
        <dbReference type="EMBL" id="SHD76225.1"/>
    </source>
</evidence>
<proteinExistence type="predicted"/>
<name>M1Z5D1_9FIRM</name>
<reference evidence="3 4" key="1">
    <citation type="submission" date="2016-11" db="EMBL/GenBank/DDBJ databases">
        <authorList>
            <person name="Manzoor S."/>
        </authorList>
    </citation>
    <scope>NUCLEOTIDE SEQUENCE [LARGE SCALE GENOMIC DNA]</scope>
    <source>
        <strain evidence="3">Clostridium ultunense strain Esp</strain>
    </source>
</reference>
<dbReference type="InterPro" id="IPR001119">
    <property type="entry name" value="SLH_dom"/>
</dbReference>
<keyword evidence="1" id="KW-0732">Signal</keyword>
<dbReference type="AlphaFoldDB" id="M1Z5D1"/>
<evidence type="ECO:0000256" key="1">
    <source>
        <dbReference type="SAM" id="SignalP"/>
    </source>
</evidence>
<dbReference type="OrthoDB" id="1703838at2"/>
<feature type="chain" id="PRO_5038739601" evidence="1">
    <location>
        <begin position="25"/>
        <end position="828"/>
    </location>
</feature>
<evidence type="ECO:0000313" key="4">
    <source>
        <dbReference type="Proteomes" id="UP000245423"/>
    </source>
</evidence>
<dbReference type="RefSeq" id="WP_005582890.1">
    <property type="nucleotide sequence ID" value="NZ_LT669839.1"/>
</dbReference>
<dbReference type="EMBL" id="LT669839">
    <property type="protein sequence ID" value="SHD76225.1"/>
    <property type="molecule type" value="Genomic_DNA"/>
</dbReference>